<evidence type="ECO:0000256" key="8">
    <source>
        <dbReference type="ARBA" id="ARBA00048366"/>
    </source>
</evidence>
<protein>
    <recommendedName>
        <fullName evidence="9">Threonylcarbamoyl-AMP synthase</fullName>
        <shortName evidence="9">TC-AMP synthase</shortName>
        <ecNumber evidence="9">2.7.7.87</ecNumber>
    </recommendedName>
    <alternativeName>
        <fullName evidence="9">L-threonylcarbamoyladenylate synthase</fullName>
    </alternativeName>
    <alternativeName>
        <fullName evidence="9">t(6)A37 threonylcarbamoyladenosine biosynthesis protein TsaC</fullName>
    </alternativeName>
    <alternativeName>
        <fullName evidence="9">tRNA threonylcarbamoyladenosine biosynthesis protein TsaC</fullName>
    </alternativeName>
</protein>
<dbReference type="Proteomes" id="UP000256774">
    <property type="component" value="Unassembled WGS sequence"/>
</dbReference>
<dbReference type="OrthoDB" id="9814580at2"/>
<comment type="subcellular location">
    <subcellularLocation>
        <location evidence="1 9">Cytoplasm</location>
    </subcellularLocation>
</comment>
<dbReference type="EC" id="2.7.7.87" evidence="9"/>
<dbReference type="RefSeq" id="WP_116207162.1">
    <property type="nucleotide sequence ID" value="NZ_QUNR01000001.1"/>
</dbReference>
<sequence length="187" mass="20421">MAAVFPLRRALNALANDGVIAYATESVWGLGCDPWSAKAVNKLLEIKQRPWQKGLILIASDIAQLMPLLDQVTNEQRRLMQSRWPGPTTWLVPVSDQVPQWLRGEHETLAMRVSAHAGVRQLCNAWGGPLVSTSANRSGQPACKTALQVHLRLADEVDACLPGQVSGAKRPSEIIDLVSQRVMRAGS</sequence>
<dbReference type="InterPro" id="IPR017945">
    <property type="entry name" value="DHBP_synth_RibB-like_a/b_dom"/>
</dbReference>
<organism evidence="11 12">
    <name type="scientific">Paraperlucidibaca baekdonensis</name>
    <dbReference type="NCBI Taxonomy" id="748120"/>
    <lineage>
        <taxon>Bacteria</taxon>
        <taxon>Pseudomonadati</taxon>
        <taxon>Pseudomonadota</taxon>
        <taxon>Gammaproteobacteria</taxon>
        <taxon>Moraxellales</taxon>
        <taxon>Moraxellaceae</taxon>
        <taxon>Paraperlucidibaca</taxon>
    </lineage>
</organism>
<evidence type="ECO:0000256" key="9">
    <source>
        <dbReference type="HAMAP-Rule" id="MF_01852"/>
    </source>
</evidence>
<evidence type="ECO:0000259" key="10">
    <source>
        <dbReference type="PROSITE" id="PS51163"/>
    </source>
</evidence>
<evidence type="ECO:0000256" key="2">
    <source>
        <dbReference type="ARBA" id="ARBA00022490"/>
    </source>
</evidence>
<dbReference type="GO" id="GO:0002949">
    <property type="term" value="P:tRNA threonylcarbamoyladenosine modification"/>
    <property type="evidence" value="ECO:0007669"/>
    <property type="project" value="UniProtKB-UniRule"/>
</dbReference>
<dbReference type="GO" id="GO:0005737">
    <property type="term" value="C:cytoplasm"/>
    <property type="evidence" value="ECO:0007669"/>
    <property type="project" value="UniProtKB-SubCell"/>
</dbReference>
<comment type="similarity">
    <text evidence="9">Belongs to the SUA5 family. TsaC subfamily.</text>
</comment>
<dbReference type="PANTHER" id="PTHR17490:SF18">
    <property type="entry name" value="THREONYLCARBAMOYL-AMP SYNTHASE"/>
    <property type="match status" value="1"/>
</dbReference>
<dbReference type="SUPFAM" id="SSF55821">
    <property type="entry name" value="YrdC/RibB"/>
    <property type="match status" value="1"/>
</dbReference>
<evidence type="ECO:0000256" key="6">
    <source>
        <dbReference type="ARBA" id="ARBA00022741"/>
    </source>
</evidence>
<dbReference type="GO" id="GO:0006450">
    <property type="term" value="P:regulation of translational fidelity"/>
    <property type="evidence" value="ECO:0007669"/>
    <property type="project" value="TreeGrafter"/>
</dbReference>
<reference evidence="11 12" key="1">
    <citation type="submission" date="2018-08" db="EMBL/GenBank/DDBJ databases">
        <title>Genomic Encyclopedia of Type Strains, Phase IV (KMG-IV): sequencing the most valuable type-strain genomes for metagenomic binning, comparative biology and taxonomic classification.</title>
        <authorList>
            <person name="Goeker M."/>
        </authorList>
    </citation>
    <scope>NUCLEOTIDE SEQUENCE [LARGE SCALE GENOMIC DNA]</scope>
    <source>
        <strain evidence="11 12">DSM 26022</strain>
    </source>
</reference>
<dbReference type="PANTHER" id="PTHR17490">
    <property type="entry name" value="SUA5"/>
    <property type="match status" value="1"/>
</dbReference>
<evidence type="ECO:0000256" key="7">
    <source>
        <dbReference type="ARBA" id="ARBA00022840"/>
    </source>
</evidence>
<comment type="caution">
    <text evidence="11">The sequence shown here is derived from an EMBL/GenBank/DDBJ whole genome shotgun (WGS) entry which is preliminary data.</text>
</comment>
<dbReference type="GO" id="GO:0005524">
    <property type="term" value="F:ATP binding"/>
    <property type="evidence" value="ECO:0007669"/>
    <property type="project" value="UniProtKB-UniRule"/>
</dbReference>
<keyword evidence="5 9" id="KW-0548">Nucleotidyltransferase</keyword>
<dbReference type="PROSITE" id="PS51163">
    <property type="entry name" value="YRDC"/>
    <property type="match status" value="1"/>
</dbReference>
<keyword evidence="2 9" id="KW-0963">Cytoplasm</keyword>
<feature type="domain" description="YrdC-like" evidence="10">
    <location>
        <begin position="4"/>
        <end position="187"/>
    </location>
</feature>
<dbReference type="FunFam" id="3.90.870.10:FF:000004">
    <property type="entry name" value="Threonylcarbamoyl-AMP synthase"/>
    <property type="match status" value="1"/>
</dbReference>
<dbReference type="InterPro" id="IPR023535">
    <property type="entry name" value="TC-AMP_synthase"/>
</dbReference>
<evidence type="ECO:0000313" key="12">
    <source>
        <dbReference type="Proteomes" id="UP000256774"/>
    </source>
</evidence>
<proteinExistence type="inferred from homology"/>
<evidence type="ECO:0000313" key="11">
    <source>
        <dbReference type="EMBL" id="REH40094.1"/>
    </source>
</evidence>
<dbReference type="InterPro" id="IPR006070">
    <property type="entry name" value="Sua5-like_dom"/>
</dbReference>
<comment type="function">
    <text evidence="9">Required for the formation of a threonylcarbamoyl group on adenosine at position 37 (t(6)A37) in tRNAs that read codons beginning with adenine. Catalyzes the conversion of L-threonine, HCO(3)(-)/CO(2) and ATP to give threonylcarbamoyl-AMP (TC-AMP) as the acyladenylate intermediate, with the release of diphosphate.</text>
</comment>
<keyword evidence="6 9" id="KW-0547">Nucleotide-binding</keyword>
<dbReference type="HAMAP" id="MF_01852">
    <property type="entry name" value="TsaC"/>
    <property type="match status" value="1"/>
</dbReference>
<gene>
    <name evidence="9" type="primary">tsaC</name>
    <name evidence="11" type="ORF">DFR26_0293</name>
</gene>
<keyword evidence="3 9" id="KW-0808">Transferase</keyword>
<dbReference type="GO" id="GO:0000049">
    <property type="term" value="F:tRNA binding"/>
    <property type="evidence" value="ECO:0007669"/>
    <property type="project" value="TreeGrafter"/>
</dbReference>
<dbReference type="AlphaFoldDB" id="A0A3E0H8Y1"/>
<keyword evidence="12" id="KW-1185">Reference proteome</keyword>
<evidence type="ECO:0000256" key="4">
    <source>
        <dbReference type="ARBA" id="ARBA00022694"/>
    </source>
</evidence>
<dbReference type="Pfam" id="PF01300">
    <property type="entry name" value="Sua5_yciO_yrdC"/>
    <property type="match status" value="1"/>
</dbReference>
<evidence type="ECO:0000256" key="3">
    <source>
        <dbReference type="ARBA" id="ARBA00022679"/>
    </source>
</evidence>
<evidence type="ECO:0000256" key="1">
    <source>
        <dbReference type="ARBA" id="ARBA00004496"/>
    </source>
</evidence>
<dbReference type="GO" id="GO:0003725">
    <property type="term" value="F:double-stranded RNA binding"/>
    <property type="evidence" value="ECO:0007669"/>
    <property type="project" value="InterPro"/>
</dbReference>
<dbReference type="Gene3D" id="3.90.870.10">
    <property type="entry name" value="DHBP synthase"/>
    <property type="match status" value="1"/>
</dbReference>
<keyword evidence="4 9" id="KW-0819">tRNA processing</keyword>
<dbReference type="InterPro" id="IPR050156">
    <property type="entry name" value="TC-AMP_synthase_SUA5"/>
</dbReference>
<comment type="catalytic activity">
    <reaction evidence="8 9">
        <text>L-threonine + hydrogencarbonate + ATP = L-threonylcarbamoyladenylate + diphosphate + H2O</text>
        <dbReference type="Rhea" id="RHEA:36407"/>
        <dbReference type="ChEBI" id="CHEBI:15377"/>
        <dbReference type="ChEBI" id="CHEBI:17544"/>
        <dbReference type="ChEBI" id="CHEBI:30616"/>
        <dbReference type="ChEBI" id="CHEBI:33019"/>
        <dbReference type="ChEBI" id="CHEBI:57926"/>
        <dbReference type="ChEBI" id="CHEBI:73682"/>
        <dbReference type="EC" id="2.7.7.87"/>
    </reaction>
</comment>
<dbReference type="EMBL" id="QUNR01000001">
    <property type="protein sequence ID" value="REH40094.1"/>
    <property type="molecule type" value="Genomic_DNA"/>
</dbReference>
<evidence type="ECO:0000256" key="5">
    <source>
        <dbReference type="ARBA" id="ARBA00022695"/>
    </source>
</evidence>
<accession>A0A3E0H8Y1</accession>
<dbReference type="NCBIfam" id="TIGR00057">
    <property type="entry name" value="L-threonylcarbamoyladenylate synthase"/>
    <property type="match status" value="1"/>
</dbReference>
<keyword evidence="7 9" id="KW-0067">ATP-binding</keyword>
<dbReference type="GO" id="GO:0061710">
    <property type="term" value="F:L-threonylcarbamoyladenylate synthase"/>
    <property type="evidence" value="ECO:0007669"/>
    <property type="project" value="UniProtKB-EC"/>
</dbReference>
<name>A0A3E0H8Y1_9GAMM</name>